<keyword evidence="2" id="KW-1185">Reference proteome</keyword>
<proteinExistence type="predicted"/>
<name>A0A7Y9XP76_9GAMM</name>
<reference evidence="1 2" key="1">
    <citation type="submission" date="2020-07" db="EMBL/GenBank/DDBJ databases">
        <title>Genomic analyses of the natural microbiome of Caenorhabditis elegans.</title>
        <authorList>
            <person name="Samuel B."/>
        </authorList>
    </citation>
    <scope>NUCLEOTIDE SEQUENCE [LARGE SCALE GENOMIC DNA]</scope>
    <source>
        <strain evidence="1 2">BIGb0408</strain>
    </source>
</reference>
<protein>
    <submittedName>
        <fullName evidence="1">Uncharacterized protein</fullName>
    </submittedName>
</protein>
<dbReference type="EMBL" id="JACBYV010000001">
    <property type="protein sequence ID" value="NYH75018.1"/>
    <property type="molecule type" value="Genomic_DNA"/>
</dbReference>
<organism evidence="1 2">
    <name type="scientific">Phytopseudomonas flavescens</name>
    <dbReference type="NCBI Taxonomy" id="29435"/>
    <lineage>
        <taxon>Bacteria</taxon>
        <taxon>Pseudomonadati</taxon>
        <taxon>Pseudomonadota</taxon>
        <taxon>Gammaproteobacteria</taxon>
        <taxon>Pseudomonadales</taxon>
        <taxon>Pseudomonadaceae</taxon>
        <taxon>Phytopseudomonas</taxon>
    </lineage>
</organism>
<accession>A0A7Y9XP76</accession>
<evidence type="ECO:0000313" key="1">
    <source>
        <dbReference type="EMBL" id="NYH75018.1"/>
    </source>
</evidence>
<dbReference type="AlphaFoldDB" id="A0A7Y9XP76"/>
<evidence type="ECO:0000313" key="2">
    <source>
        <dbReference type="Proteomes" id="UP000578688"/>
    </source>
</evidence>
<comment type="caution">
    <text evidence="1">The sequence shown here is derived from an EMBL/GenBank/DDBJ whole genome shotgun (WGS) entry which is preliminary data.</text>
</comment>
<gene>
    <name evidence="1" type="ORF">FHR27_003628</name>
</gene>
<sequence>MDVHSSCELPFGAVPCGSAPCARNRGRGPRPRWIAEPPLPAILQAGSQAHDGCSAILRAALQRTTLWERAMRAKSRAWPAPTVDCKTVVPCDSSDRSAGAGSMLIHQADRPSAHQLVGARHAREIAGMARSHSGLQNGRFLRLFSQIRGRMMDVHPSCELPFGALPCGSAPCARRRTNLWERAMRAKSRARPAPAVDRSRTGWAGRRSASAHHCIKLNHRSQGGGGSWSLGSSSALSAA</sequence>
<dbReference type="Proteomes" id="UP000578688">
    <property type="component" value="Unassembled WGS sequence"/>
</dbReference>